<evidence type="ECO:0000259" key="5">
    <source>
        <dbReference type="Pfam" id="PF06958"/>
    </source>
</evidence>
<evidence type="ECO:0000256" key="4">
    <source>
        <dbReference type="SAM" id="MobiDB-lite"/>
    </source>
</evidence>
<dbReference type="RefSeq" id="WP_179692608.1">
    <property type="nucleotide sequence ID" value="NZ_JACCAT010000001.1"/>
</dbReference>
<protein>
    <recommendedName>
        <fullName evidence="5">Pyosin/cloacin translocation domain-containing protein</fullName>
    </recommendedName>
</protein>
<keyword evidence="3" id="KW-0078">Bacteriocin</keyword>
<feature type="domain" description="Pyosin/cloacin translocation" evidence="5">
    <location>
        <begin position="395"/>
        <end position="528"/>
    </location>
</feature>
<dbReference type="EMBL" id="JACCAT010000001">
    <property type="protein sequence ID" value="NYH08008.1"/>
    <property type="molecule type" value="Genomic_DNA"/>
</dbReference>
<evidence type="ECO:0000313" key="6">
    <source>
        <dbReference type="EMBL" id="NYH08008.1"/>
    </source>
</evidence>
<evidence type="ECO:0000256" key="1">
    <source>
        <dbReference type="ARBA" id="ARBA00022529"/>
    </source>
</evidence>
<proteinExistence type="predicted"/>
<feature type="compositionally biased region" description="Low complexity" evidence="4">
    <location>
        <begin position="282"/>
        <end position="291"/>
    </location>
</feature>
<sequence length="686" mass="74894">MQRPPPFELTEPVWTTAEAPPHFNPGISTVDHNRYNGPFGTPRSPARYQQVLQNFITPLTQEYQAKAAQIPQAIEVDLAATRLEESTQPLPPAAAISRELGVRNRLIQRKNAQLQQQAQLSHGFYGSDPTDKTVYQFLSRAYAVDKVLSPNGPGMNLWKQSYRAAMEVRLLTQTLATLHQQHVNVHNWLAAVQANDAAQAQAAETARRAAELARIAAEQQRLKDSTETARRQQEQQEVQAREQARLAALAEAQRKAAEQARIAAEAAARQLAAEQAHLEALAKQQRQTEAARQARDQARADAGQRVYPASAAAASAGPVIAFASNAARLNPSTATAILTVLRSAVVGINALGASLLAPVAVGFAALLAPSRLGNGERFSVSVPLVELSSATPQALREIAQRQGTLQIPVGLGTRRMGAGAEVFVVSADDFQVRSDVPVLRATFDSLNGVYETVLPDLPNDILTWTPAISPGDSSTQLPSADTDPPTYSGAPIMPIEGRLDLHPSLEEEWERFIIVFPEDSGVAPLYVVISSPYEGGSEDGEHSGRAFNPNETGGPIQELGWATATATSEGEIIVKLHISRFSASAANKVMLERLERIVRGELEATDTDKRFYTHELREFERFRALGYGDTERPDPESPVWNNVHTATLEDFQLADDASLLYTPEALAADAEQDERDYQRLLKEMWK</sequence>
<feature type="region of interest" description="Disordered" evidence="4">
    <location>
        <begin position="282"/>
        <end position="302"/>
    </location>
</feature>
<evidence type="ECO:0000313" key="7">
    <source>
        <dbReference type="Proteomes" id="UP000553035"/>
    </source>
</evidence>
<evidence type="ECO:0000256" key="3">
    <source>
        <dbReference type="ARBA" id="ARBA00023048"/>
    </source>
</evidence>
<dbReference type="GO" id="GO:0031640">
    <property type="term" value="P:killing of cells of another organism"/>
    <property type="evidence" value="ECO:0007669"/>
    <property type="project" value="UniProtKB-KW"/>
</dbReference>
<dbReference type="AlphaFoldDB" id="A0A7Y9VTR8"/>
<keyword evidence="1" id="KW-0929">Antimicrobial</keyword>
<dbReference type="GO" id="GO:0042742">
    <property type="term" value="P:defense response to bacterium"/>
    <property type="evidence" value="ECO:0007669"/>
    <property type="project" value="UniProtKB-KW"/>
</dbReference>
<keyword evidence="2" id="KW-0044">Antibiotic</keyword>
<comment type="caution">
    <text evidence="6">The sequence shown here is derived from an EMBL/GenBank/DDBJ whole genome shotgun (WGS) entry which is preliminary data.</text>
</comment>
<dbReference type="SUPFAM" id="SSF69369">
    <property type="entry name" value="Cloacin translocation domain"/>
    <property type="match status" value="1"/>
</dbReference>
<reference evidence="6 7" key="1">
    <citation type="submission" date="2020-07" db="EMBL/GenBank/DDBJ databases">
        <title>Exploring microbial biodiversity for novel pathways involved in the catabolism of aromatic compounds derived from lignin.</title>
        <authorList>
            <person name="Elkins J."/>
        </authorList>
    </citation>
    <scope>NUCLEOTIDE SEQUENCE [LARGE SCALE GENOMIC DNA]</scope>
    <source>
        <strain evidence="6 7">VanB</strain>
    </source>
</reference>
<dbReference type="InterPro" id="IPR036302">
    <property type="entry name" value="Pyosin/cloacin_T_dom_sf"/>
</dbReference>
<dbReference type="Pfam" id="PF06958">
    <property type="entry name" value="Pyocin_S"/>
    <property type="match status" value="1"/>
</dbReference>
<gene>
    <name evidence="6" type="ORF">GGI52_001051</name>
</gene>
<evidence type="ECO:0000256" key="2">
    <source>
        <dbReference type="ARBA" id="ARBA00023022"/>
    </source>
</evidence>
<accession>A0A7Y9VTR8</accession>
<dbReference type="InterPro" id="IPR016128">
    <property type="entry name" value="Pyosin/cloacin_T_dom"/>
</dbReference>
<dbReference type="Proteomes" id="UP000553035">
    <property type="component" value="Unassembled WGS sequence"/>
</dbReference>
<name>A0A7Y9VTR8_9PSED</name>
<organism evidence="6 7">
    <name type="scientific">Pseudomonas moraviensis</name>
    <dbReference type="NCBI Taxonomy" id="321662"/>
    <lineage>
        <taxon>Bacteria</taxon>
        <taxon>Pseudomonadati</taxon>
        <taxon>Pseudomonadota</taxon>
        <taxon>Gammaproteobacteria</taxon>
        <taxon>Pseudomonadales</taxon>
        <taxon>Pseudomonadaceae</taxon>
        <taxon>Pseudomonas</taxon>
    </lineage>
</organism>